<organism evidence="2 3">
    <name type="scientific">Bifidobacterium psychraerophilum</name>
    <dbReference type="NCBI Taxonomy" id="218140"/>
    <lineage>
        <taxon>Bacteria</taxon>
        <taxon>Bacillati</taxon>
        <taxon>Actinomycetota</taxon>
        <taxon>Actinomycetes</taxon>
        <taxon>Bifidobacteriales</taxon>
        <taxon>Bifidobacteriaceae</taxon>
        <taxon>Bifidobacterium</taxon>
    </lineage>
</organism>
<dbReference type="RefSeq" id="WP_033495939.1">
    <property type="nucleotide sequence ID" value="NZ_JGZI01000002.1"/>
</dbReference>
<dbReference type="OrthoDB" id="9804310at2"/>
<dbReference type="GO" id="GO:0016740">
    <property type="term" value="F:transferase activity"/>
    <property type="evidence" value="ECO:0007669"/>
    <property type="project" value="UniProtKB-KW"/>
</dbReference>
<comment type="caution">
    <text evidence="2">The sequence shown here is derived from an EMBL/GenBank/DDBJ whole genome shotgun (WGS) entry which is preliminary data.</text>
</comment>
<evidence type="ECO:0000313" key="3">
    <source>
        <dbReference type="Proteomes" id="UP000029050"/>
    </source>
</evidence>
<feature type="domain" description="Glutamine amidotransferase type-2" evidence="1">
    <location>
        <begin position="2"/>
        <end position="289"/>
    </location>
</feature>
<dbReference type="PROSITE" id="PS51278">
    <property type="entry name" value="GATASE_TYPE_2"/>
    <property type="match status" value="1"/>
</dbReference>
<reference evidence="2 3" key="1">
    <citation type="submission" date="2014-03" db="EMBL/GenBank/DDBJ databases">
        <title>Genomics of Bifidobacteria.</title>
        <authorList>
            <person name="Ventura M."/>
            <person name="Milani C."/>
            <person name="Lugli G.A."/>
        </authorList>
    </citation>
    <scope>NUCLEOTIDE SEQUENCE [LARGE SCALE GENOMIC DNA]</scope>
    <source>
        <strain evidence="2 3">LMG 21775</strain>
    </source>
</reference>
<keyword evidence="2" id="KW-0315">Glutamine amidotransferase</keyword>
<protein>
    <submittedName>
        <fullName evidence="2">Glutamine amidotransferase, class-II</fullName>
    </submittedName>
</protein>
<keyword evidence="2" id="KW-0808">Transferase</keyword>
<proteinExistence type="predicted"/>
<keyword evidence="3" id="KW-1185">Reference proteome</keyword>
<dbReference type="SUPFAM" id="SSF56235">
    <property type="entry name" value="N-terminal nucleophile aminohydrolases (Ntn hydrolases)"/>
    <property type="match status" value="1"/>
</dbReference>
<gene>
    <name evidence="2" type="ORF">BPSY_0198</name>
</gene>
<evidence type="ECO:0000313" key="2">
    <source>
        <dbReference type="EMBL" id="KFI84320.1"/>
    </source>
</evidence>
<name>A0A087CM20_9BIFI</name>
<dbReference type="Gene3D" id="3.60.20.10">
    <property type="entry name" value="Glutamine Phosphoribosylpyrophosphate, subunit 1, domain 1"/>
    <property type="match status" value="1"/>
</dbReference>
<sequence>MCRLLGYATNGSNMSLSDVIGKKDVAQFRSISRIHNDGWGASLLAQPPEGAHKRDGGAPTPETAANFYRSTLAAHFDPAFETMSEQGARGGLFHLRLASSNLPLIMENQQPFFADGLSFIHNGDISDDRGVNIIDNRDFDFDENLMLETGGKSDSALFFSLVLRHVGEGYALAQAVAQAVADLRKSYPKSSYNCIVQSQNELVCLRAAGRTDIPPRIADIYERYDQSEYVDDYRVIRYREIPDDANKPAGVVVASSGFEQRTEDGWKDLKNNQMLVASNQTGEYSLREL</sequence>
<dbReference type="STRING" id="218140.BPSY_0198"/>
<dbReference type="Pfam" id="PF13522">
    <property type="entry name" value="GATase_6"/>
    <property type="match status" value="1"/>
</dbReference>
<dbReference type="GeneID" id="98299439"/>
<dbReference type="Proteomes" id="UP000029050">
    <property type="component" value="Unassembled WGS sequence"/>
</dbReference>
<accession>A0A087CM20</accession>
<dbReference type="eggNOG" id="COG0121">
    <property type="taxonomic scope" value="Bacteria"/>
</dbReference>
<dbReference type="PANTHER" id="PTHR42824">
    <property type="entry name" value="GLUTAMINE AMIDOTRANSFERASE"/>
    <property type="match status" value="1"/>
</dbReference>
<dbReference type="InterPro" id="IPR017932">
    <property type="entry name" value="GATase_2_dom"/>
</dbReference>
<dbReference type="AlphaFoldDB" id="A0A087CM20"/>
<dbReference type="EMBL" id="JGZI01000002">
    <property type="protein sequence ID" value="KFI84320.1"/>
    <property type="molecule type" value="Genomic_DNA"/>
</dbReference>
<evidence type="ECO:0000259" key="1">
    <source>
        <dbReference type="PROSITE" id="PS51278"/>
    </source>
</evidence>
<dbReference type="PANTHER" id="PTHR42824:SF1">
    <property type="entry name" value="GLUTAMINE AMIDOTRANSFERASE YAFJ-RELATED"/>
    <property type="match status" value="1"/>
</dbReference>
<dbReference type="InterPro" id="IPR029055">
    <property type="entry name" value="Ntn_hydrolases_N"/>
</dbReference>